<evidence type="ECO:0000259" key="7">
    <source>
        <dbReference type="Pfam" id="PF00082"/>
    </source>
</evidence>
<dbReference type="Pfam" id="PF05922">
    <property type="entry name" value="Inhibitor_I9"/>
    <property type="match status" value="1"/>
</dbReference>
<evidence type="ECO:0000256" key="3">
    <source>
        <dbReference type="ARBA" id="ARBA00022723"/>
    </source>
</evidence>
<evidence type="ECO:0000256" key="1">
    <source>
        <dbReference type="ARBA" id="ARBA00011073"/>
    </source>
</evidence>
<dbReference type="PROSITE" id="PS00136">
    <property type="entry name" value="SUBTILASE_ASP"/>
    <property type="match status" value="1"/>
</dbReference>
<comment type="caution">
    <text evidence="9">The sequence shown here is derived from an EMBL/GenBank/DDBJ whole genome shotgun (WGS) entry which is preliminary data.</text>
</comment>
<keyword evidence="10" id="KW-1185">Reference proteome</keyword>
<accession>A0ABS5UBM0</accession>
<protein>
    <submittedName>
        <fullName evidence="9">S8 family peptidase</fullName>
    </submittedName>
</protein>
<dbReference type="InterPro" id="IPR036852">
    <property type="entry name" value="Peptidase_S8/S53_dom_sf"/>
</dbReference>
<dbReference type="InterPro" id="IPR023827">
    <property type="entry name" value="Peptidase_S8_Asp-AS"/>
</dbReference>
<dbReference type="CDD" id="cd07477">
    <property type="entry name" value="Peptidases_S8_Subtilisin_subset"/>
    <property type="match status" value="1"/>
</dbReference>
<feature type="active site" description="Charge relay system" evidence="6">
    <location>
        <position position="169"/>
    </location>
</feature>
<organism evidence="9 10">
    <name type="scientific">Pelotalea chapellei</name>
    <dbReference type="NCBI Taxonomy" id="44671"/>
    <lineage>
        <taxon>Bacteria</taxon>
        <taxon>Pseudomonadati</taxon>
        <taxon>Thermodesulfobacteriota</taxon>
        <taxon>Desulfuromonadia</taxon>
        <taxon>Geobacterales</taxon>
        <taxon>Geobacteraceae</taxon>
        <taxon>Pelotalea</taxon>
    </lineage>
</organism>
<feature type="domain" description="Inhibitor I9" evidence="8">
    <location>
        <begin position="36"/>
        <end position="89"/>
    </location>
</feature>
<dbReference type="Proteomes" id="UP000784128">
    <property type="component" value="Unassembled WGS sequence"/>
</dbReference>
<dbReference type="RefSeq" id="WP_214300683.1">
    <property type="nucleotide sequence ID" value="NZ_JAHDYS010000016.1"/>
</dbReference>
<dbReference type="InterPro" id="IPR015500">
    <property type="entry name" value="Peptidase_S8_subtilisin-rel"/>
</dbReference>
<evidence type="ECO:0000259" key="8">
    <source>
        <dbReference type="Pfam" id="PF05922"/>
    </source>
</evidence>
<dbReference type="PRINTS" id="PR00723">
    <property type="entry name" value="SUBTILISIN"/>
</dbReference>
<dbReference type="PANTHER" id="PTHR43806">
    <property type="entry name" value="PEPTIDASE S8"/>
    <property type="match status" value="1"/>
</dbReference>
<dbReference type="InterPro" id="IPR050131">
    <property type="entry name" value="Peptidase_S8_subtilisin-like"/>
</dbReference>
<dbReference type="PROSITE" id="PS51892">
    <property type="entry name" value="SUBTILASE"/>
    <property type="match status" value="1"/>
</dbReference>
<evidence type="ECO:0000256" key="5">
    <source>
        <dbReference type="ARBA" id="ARBA00022825"/>
    </source>
</evidence>
<evidence type="ECO:0000256" key="6">
    <source>
        <dbReference type="PROSITE-ProRule" id="PRU01240"/>
    </source>
</evidence>
<proteinExistence type="inferred from homology"/>
<dbReference type="InterPro" id="IPR010259">
    <property type="entry name" value="S8pro/Inhibitor_I9"/>
</dbReference>
<dbReference type="InterPro" id="IPR000209">
    <property type="entry name" value="Peptidase_S8/S53_dom"/>
</dbReference>
<dbReference type="InterPro" id="IPR037045">
    <property type="entry name" value="S8pro/Inhibitor_I9_sf"/>
</dbReference>
<dbReference type="Pfam" id="PF00082">
    <property type="entry name" value="Peptidase_S8"/>
    <property type="match status" value="1"/>
</dbReference>
<feature type="domain" description="Peptidase S8/S53" evidence="7">
    <location>
        <begin position="125"/>
        <end position="385"/>
    </location>
</feature>
<evidence type="ECO:0000256" key="2">
    <source>
        <dbReference type="ARBA" id="ARBA00022670"/>
    </source>
</evidence>
<dbReference type="InterPro" id="IPR022398">
    <property type="entry name" value="Peptidase_S8_His-AS"/>
</dbReference>
<keyword evidence="4 6" id="KW-0378">Hydrolase</keyword>
<comment type="similarity">
    <text evidence="1 6">Belongs to the peptidase S8 family.</text>
</comment>
<dbReference type="SUPFAM" id="SSF52743">
    <property type="entry name" value="Subtilisin-like"/>
    <property type="match status" value="1"/>
</dbReference>
<evidence type="ECO:0000313" key="9">
    <source>
        <dbReference type="EMBL" id="MBT1073045.1"/>
    </source>
</evidence>
<dbReference type="Gene3D" id="3.40.50.200">
    <property type="entry name" value="Peptidase S8/S53 domain"/>
    <property type="match status" value="1"/>
</dbReference>
<evidence type="ECO:0000256" key="4">
    <source>
        <dbReference type="ARBA" id="ARBA00022801"/>
    </source>
</evidence>
<keyword evidence="3" id="KW-0479">Metal-binding</keyword>
<dbReference type="InterPro" id="IPR034202">
    <property type="entry name" value="Subtilisin_Carlsberg-like"/>
</dbReference>
<dbReference type="SUPFAM" id="SSF54897">
    <property type="entry name" value="Protease propeptides/inhibitors"/>
    <property type="match status" value="1"/>
</dbReference>
<keyword evidence="5 6" id="KW-0720">Serine protease</keyword>
<feature type="active site" description="Charge relay system" evidence="6">
    <location>
        <position position="331"/>
    </location>
</feature>
<keyword evidence="2 6" id="KW-0645">Protease</keyword>
<dbReference type="PROSITE" id="PS00137">
    <property type="entry name" value="SUBTILASE_HIS"/>
    <property type="match status" value="1"/>
</dbReference>
<gene>
    <name evidence="9" type="ORF">KJB30_14725</name>
</gene>
<dbReference type="PANTHER" id="PTHR43806:SF11">
    <property type="entry name" value="CEREVISIN-RELATED"/>
    <property type="match status" value="1"/>
</dbReference>
<evidence type="ECO:0000313" key="10">
    <source>
        <dbReference type="Proteomes" id="UP000784128"/>
    </source>
</evidence>
<name>A0ABS5UBM0_9BACT</name>
<feature type="active site" description="Charge relay system" evidence="6">
    <location>
        <position position="134"/>
    </location>
</feature>
<sequence length="502" mass="52901">MPKKLLLTIIIIFGFTTIAIADDKKVIIGFKKNISTTEDQKIQKFHRSGGRLKRSHKLINAVSGQLPEEEIEKLRHDPTVAYIETDITVGVSEPLELIPLSQEYVDSWGVAKIGSNTAVAAGFTGAGIKVAVLDSGIDYSHPDLKDNYKGGYNFVSDNNDPFDDGYISHGTHIAGIIGARNNGTGVVGVAPEVSLYAVKVLGGMVMGDLSDILAGMEWAITNKMNVINMSIGAPINSAAFKDVCDRAYQAGIVIVAASGNTHSNSVEFPAAYDSVIAVSATTLDDPATTLDETDTIATFSNYGQKVELAAPGVKINSTLRGGGYGVLSGTSQATAHAAGAAAILFSKKISDTNGDGRYADDIRNLLGASATDLGPAGRDQYFGFGRIDLIKALAPPPPVTLQYTITRSHALPLDDVLKVPLRAGTYSVKVASTMAVQVAVKDADGIRKIKIETNCKEKKRDSTDAVPVVFSFKVSIGAEGTLIFLPGGKRGSTASISITPVP</sequence>
<dbReference type="EMBL" id="JAHDYS010000016">
    <property type="protein sequence ID" value="MBT1073045.1"/>
    <property type="molecule type" value="Genomic_DNA"/>
</dbReference>
<reference evidence="9 10" key="1">
    <citation type="submission" date="2021-05" db="EMBL/GenBank/DDBJ databases">
        <title>The draft genome of Geobacter chapellei DSM 13688.</title>
        <authorList>
            <person name="Xu Z."/>
            <person name="Masuda Y."/>
            <person name="Itoh H."/>
            <person name="Senoo K."/>
        </authorList>
    </citation>
    <scope>NUCLEOTIDE SEQUENCE [LARGE SCALE GENOMIC DNA]</scope>
    <source>
        <strain evidence="9 10">DSM 13688</strain>
    </source>
</reference>
<dbReference type="Gene3D" id="3.30.70.80">
    <property type="entry name" value="Peptidase S8 propeptide/proteinase inhibitor I9"/>
    <property type="match status" value="1"/>
</dbReference>